<dbReference type="Proteomes" id="UP000186206">
    <property type="component" value="Unassembled WGS sequence"/>
</dbReference>
<accession>A0ABX3FJH7</accession>
<name>A0ABX3FJH7_9VIBR</name>
<dbReference type="RefSeq" id="WP_075649543.1">
    <property type="nucleotide sequence ID" value="NZ_AP019657.1"/>
</dbReference>
<dbReference type="EMBL" id="MJMI01000090">
    <property type="protein sequence ID" value="OLQ92201.1"/>
    <property type="molecule type" value="Genomic_DNA"/>
</dbReference>
<keyword evidence="3" id="KW-1185">Reference proteome</keyword>
<dbReference type="InterPro" id="IPR001296">
    <property type="entry name" value="Glyco_trans_1"/>
</dbReference>
<gene>
    <name evidence="2" type="ORF">BIY21_12240</name>
</gene>
<sequence length="394" mass="44509">MKRQHNIIFDPIPFKGGSKIATSEALSLCSNETARFTVITVNPDYWQQSELAKQHQIDIATIYAIPWLCEQVQGVFFWLNQLYFSIILMLQLLGRVRADKFIAASGPGVDMPLYLINQLLKRNLVQIIHGNVACSRSIGWCLTQANVVFYLPSTYSSLQTALHRYLSKKLTQADSVTRANQILQSEHFQSFVNGIASHKWPSQSQIGTPKCLWAASLLRWKGLERFVTAIRLAQRHRKITSIICYIRPKQIQLGISQAPIALPNTSWYQDPDNFDRLRSECSIFVSTSENEPFGLSILEALAAGMCVVIPRDGSYWDQKLEDDVNCLKYTTGDEADLAQVLLRLDREPPTLQSIQHHASEVAERYHASERYRAIVECVSASCDSMTLPAQDSAK</sequence>
<evidence type="ECO:0000259" key="1">
    <source>
        <dbReference type="Pfam" id="PF00534"/>
    </source>
</evidence>
<protein>
    <recommendedName>
        <fullName evidence="1">Glycosyl transferase family 1 domain-containing protein</fullName>
    </recommendedName>
</protein>
<dbReference type="SUPFAM" id="SSF53756">
    <property type="entry name" value="UDP-Glycosyltransferase/glycogen phosphorylase"/>
    <property type="match status" value="1"/>
</dbReference>
<dbReference type="Pfam" id="PF00534">
    <property type="entry name" value="Glycos_transf_1"/>
    <property type="match status" value="1"/>
</dbReference>
<evidence type="ECO:0000313" key="2">
    <source>
        <dbReference type="EMBL" id="OLQ92201.1"/>
    </source>
</evidence>
<dbReference type="Gene3D" id="3.40.50.2000">
    <property type="entry name" value="Glycogen Phosphorylase B"/>
    <property type="match status" value="1"/>
</dbReference>
<dbReference type="PANTHER" id="PTHR45947:SF3">
    <property type="entry name" value="SULFOQUINOVOSYL TRANSFERASE SQD2"/>
    <property type="match status" value="1"/>
</dbReference>
<organism evidence="2 3">
    <name type="scientific">Vibrio ponticus</name>
    <dbReference type="NCBI Taxonomy" id="265668"/>
    <lineage>
        <taxon>Bacteria</taxon>
        <taxon>Pseudomonadati</taxon>
        <taxon>Pseudomonadota</taxon>
        <taxon>Gammaproteobacteria</taxon>
        <taxon>Vibrionales</taxon>
        <taxon>Vibrionaceae</taxon>
        <taxon>Vibrio</taxon>
    </lineage>
</organism>
<dbReference type="InterPro" id="IPR050194">
    <property type="entry name" value="Glycosyltransferase_grp1"/>
</dbReference>
<reference evidence="2 3" key="1">
    <citation type="submission" date="2016-09" db="EMBL/GenBank/DDBJ databases">
        <title>Genomic Taxonomy of the Vibrionaceae.</title>
        <authorList>
            <person name="Gonzalez-Castillo A."/>
            <person name="Gomez-Gil B."/>
            <person name="Enciso-Ibarra K."/>
        </authorList>
    </citation>
    <scope>NUCLEOTIDE SEQUENCE [LARGE SCALE GENOMIC DNA]</scope>
    <source>
        <strain evidence="2 3">CAIM 1731</strain>
    </source>
</reference>
<evidence type="ECO:0000313" key="3">
    <source>
        <dbReference type="Proteomes" id="UP000186206"/>
    </source>
</evidence>
<dbReference type="CDD" id="cd03801">
    <property type="entry name" value="GT4_PimA-like"/>
    <property type="match status" value="1"/>
</dbReference>
<dbReference type="PANTHER" id="PTHR45947">
    <property type="entry name" value="SULFOQUINOVOSYL TRANSFERASE SQD2"/>
    <property type="match status" value="1"/>
</dbReference>
<feature type="domain" description="Glycosyl transferase family 1" evidence="1">
    <location>
        <begin position="207"/>
        <end position="346"/>
    </location>
</feature>
<comment type="caution">
    <text evidence="2">The sequence shown here is derived from an EMBL/GenBank/DDBJ whole genome shotgun (WGS) entry which is preliminary data.</text>
</comment>
<proteinExistence type="predicted"/>